<dbReference type="Pfam" id="PF01590">
    <property type="entry name" value="GAF"/>
    <property type="match status" value="1"/>
</dbReference>
<dbReference type="InterPro" id="IPR029016">
    <property type="entry name" value="GAF-like_dom_sf"/>
</dbReference>
<dbReference type="GO" id="GO:0003824">
    <property type="term" value="F:catalytic activity"/>
    <property type="evidence" value="ECO:0007669"/>
    <property type="project" value="UniProtKB-ARBA"/>
</dbReference>
<protein>
    <submittedName>
        <fullName evidence="2">Diguanylate cyclase (GGDEF) domain-containing protein</fullName>
    </submittedName>
</protein>
<dbReference type="OrthoDB" id="5571399at2"/>
<keyword evidence="3" id="KW-1185">Reference proteome</keyword>
<feature type="domain" description="GGDEF" evidence="1">
    <location>
        <begin position="194"/>
        <end position="318"/>
    </location>
</feature>
<gene>
    <name evidence="2" type="ORF">SAMN05192542_10650</name>
</gene>
<sequence length="318" mass="35415">MKSPATPPNEAERLAALRALEILDTPREERFDRLTRLARRLFDVPVALVSLVDADRQWFKSADGFCFAETPRDSSFCAHAILEDDLLVVSDALQDQRFSDNPFVVDGPRVRFYAGCPLTLSGGVTLGTVCLMDNRPRDFDAEDRRSLRDIGQLVVRELIAYELATTDELTGIPNRRAFMGIAQHALNVCRRARKPALLAYFDLDNFKTINDRFGHAEGDRALVEFSAALRGVGRETDVVARLGGDEFVALFVDTDTAQAAALAQRLRDELDRARAAASCRYPIEFSVGEVEYDAARHASVRHMLEEADSAMYVAKRSA</sequence>
<dbReference type="InterPro" id="IPR043128">
    <property type="entry name" value="Rev_trsase/Diguanyl_cyclase"/>
</dbReference>
<dbReference type="SUPFAM" id="SSF55073">
    <property type="entry name" value="Nucleotide cyclase"/>
    <property type="match status" value="1"/>
</dbReference>
<dbReference type="Pfam" id="PF00990">
    <property type="entry name" value="GGDEF"/>
    <property type="match status" value="1"/>
</dbReference>
<evidence type="ECO:0000313" key="2">
    <source>
        <dbReference type="EMBL" id="SEL26156.1"/>
    </source>
</evidence>
<organism evidence="2 3">
    <name type="scientific">Paraburkholderia caballeronis</name>
    <dbReference type="NCBI Taxonomy" id="416943"/>
    <lineage>
        <taxon>Bacteria</taxon>
        <taxon>Pseudomonadati</taxon>
        <taxon>Pseudomonadota</taxon>
        <taxon>Betaproteobacteria</taxon>
        <taxon>Burkholderiales</taxon>
        <taxon>Burkholderiaceae</taxon>
        <taxon>Paraburkholderia</taxon>
    </lineage>
</organism>
<dbReference type="PANTHER" id="PTHR43102:SF2">
    <property type="entry name" value="GAF DOMAIN-CONTAINING PROTEIN"/>
    <property type="match status" value="1"/>
</dbReference>
<dbReference type="FunFam" id="3.30.70.270:FF:000001">
    <property type="entry name" value="Diguanylate cyclase domain protein"/>
    <property type="match status" value="1"/>
</dbReference>
<dbReference type="RefSeq" id="WP_090550521.1">
    <property type="nucleotide sequence ID" value="NZ_FNSR01000002.1"/>
</dbReference>
<dbReference type="Gene3D" id="3.30.70.270">
    <property type="match status" value="1"/>
</dbReference>
<dbReference type="SMART" id="SM00065">
    <property type="entry name" value="GAF"/>
    <property type="match status" value="1"/>
</dbReference>
<dbReference type="STRING" id="416943.SAMN05445871_5182"/>
<dbReference type="InterPro" id="IPR000160">
    <property type="entry name" value="GGDEF_dom"/>
</dbReference>
<name>A0A1H7NRW9_9BURK</name>
<reference evidence="3" key="1">
    <citation type="submission" date="2016-10" db="EMBL/GenBank/DDBJ databases">
        <authorList>
            <person name="Varghese N."/>
            <person name="Submissions S."/>
        </authorList>
    </citation>
    <scope>NUCLEOTIDE SEQUENCE [LARGE SCALE GENOMIC DNA]</scope>
    <source>
        <strain evidence="3">LMG 26416</strain>
    </source>
</reference>
<dbReference type="EMBL" id="FOAJ01000006">
    <property type="protein sequence ID" value="SEL26156.1"/>
    <property type="molecule type" value="Genomic_DNA"/>
</dbReference>
<dbReference type="NCBIfam" id="TIGR00254">
    <property type="entry name" value="GGDEF"/>
    <property type="match status" value="1"/>
</dbReference>
<evidence type="ECO:0000313" key="3">
    <source>
        <dbReference type="Proteomes" id="UP000199120"/>
    </source>
</evidence>
<dbReference type="InterPro" id="IPR003018">
    <property type="entry name" value="GAF"/>
</dbReference>
<dbReference type="SMART" id="SM00267">
    <property type="entry name" value="GGDEF"/>
    <property type="match status" value="1"/>
</dbReference>
<dbReference type="Proteomes" id="UP000199120">
    <property type="component" value="Unassembled WGS sequence"/>
</dbReference>
<proteinExistence type="predicted"/>
<dbReference type="CDD" id="cd01949">
    <property type="entry name" value="GGDEF"/>
    <property type="match status" value="1"/>
</dbReference>
<evidence type="ECO:0000259" key="1">
    <source>
        <dbReference type="PROSITE" id="PS50887"/>
    </source>
</evidence>
<dbReference type="AlphaFoldDB" id="A0A1H7NRW9"/>
<dbReference type="Gene3D" id="3.30.450.40">
    <property type="match status" value="1"/>
</dbReference>
<dbReference type="PANTHER" id="PTHR43102">
    <property type="entry name" value="SLR1143 PROTEIN"/>
    <property type="match status" value="1"/>
</dbReference>
<dbReference type="InterPro" id="IPR029787">
    <property type="entry name" value="Nucleotide_cyclase"/>
</dbReference>
<dbReference type="SUPFAM" id="SSF55781">
    <property type="entry name" value="GAF domain-like"/>
    <property type="match status" value="1"/>
</dbReference>
<dbReference type="PROSITE" id="PS50887">
    <property type="entry name" value="GGDEF"/>
    <property type="match status" value="1"/>
</dbReference>
<accession>A0A1H7NRW9</accession>